<gene>
    <name evidence="1" type="ORF">B0T19DRAFT_444430</name>
</gene>
<reference evidence="1" key="1">
    <citation type="journal article" date="2023" name="Mol. Phylogenet. Evol.">
        <title>Genome-scale phylogeny and comparative genomics of the fungal order Sordariales.</title>
        <authorList>
            <person name="Hensen N."/>
            <person name="Bonometti L."/>
            <person name="Westerberg I."/>
            <person name="Brannstrom I.O."/>
            <person name="Guillou S."/>
            <person name="Cros-Aarteil S."/>
            <person name="Calhoun S."/>
            <person name="Haridas S."/>
            <person name="Kuo A."/>
            <person name="Mondo S."/>
            <person name="Pangilinan J."/>
            <person name="Riley R."/>
            <person name="LaButti K."/>
            <person name="Andreopoulos B."/>
            <person name="Lipzen A."/>
            <person name="Chen C."/>
            <person name="Yan M."/>
            <person name="Daum C."/>
            <person name="Ng V."/>
            <person name="Clum A."/>
            <person name="Steindorff A."/>
            <person name="Ohm R.A."/>
            <person name="Martin F."/>
            <person name="Silar P."/>
            <person name="Natvig D.O."/>
            <person name="Lalanne C."/>
            <person name="Gautier V."/>
            <person name="Ament-Velasquez S.L."/>
            <person name="Kruys A."/>
            <person name="Hutchinson M.I."/>
            <person name="Powell A.J."/>
            <person name="Barry K."/>
            <person name="Miller A.N."/>
            <person name="Grigoriev I.V."/>
            <person name="Debuchy R."/>
            <person name="Gladieux P."/>
            <person name="Hiltunen Thoren M."/>
            <person name="Johannesson H."/>
        </authorList>
    </citation>
    <scope>NUCLEOTIDE SEQUENCE</scope>
    <source>
        <strain evidence="1">SMH4131-1</strain>
    </source>
</reference>
<evidence type="ECO:0008006" key="3">
    <source>
        <dbReference type="Google" id="ProtNLM"/>
    </source>
</evidence>
<evidence type="ECO:0000313" key="2">
    <source>
        <dbReference type="Proteomes" id="UP001286456"/>
    </source>
</evidence>
<sequence length="85" mass="9259">MINGLVMNEDRKSTLKALSKAFARRNKHNEQLANDMWAADFVKGKGSGLIFLLHGKPGVGKTCTAECISAFTKRPLMVKVGLAEP</sequence>
<accession>A0AAE0M613</accession>
<reference evidence="1" key="2">
    <citation type="submission" date="2023-06" db="EMBL/GenBank/DDBJ databases">
        <authorList>
            <consortium name="Lawrence Berkeley National Laboratory"/>
            <person name="Haridas S."/>
            <person name="Hensen N."/>
            <person name="Bonometti L."/>
            <person name="Westerberg I."/>
            <person name="Brannstrom I.O."/>
            <person name="Guillou S."/>
            <person name="Cros-Aarteil S."/>
            <person name="Calhoun S."/>
            <person name="Kuo A."/>
            <person name="Mondo S."/>
            <person name="Pangilinan J."/>
            <person name="Riley R."/>
            <person name="Labutti K."/>
            <person name="Andreopoulos B."/>
            <person name="Lipzen A."/>
            <person name="Chen C."/>
            <person name="Yanf M."/>
            <person name="Daum C."/>
            <person name="Ng V."/>
            <person name="Clum A."/>
            <person name="Steindorff A."/>
            <person name="Ohm R."/>
            <person name="Martin F."/>
            <person name="Silar P."/>
            <person name="Natvig D."/>
            <person name="Lalanne C."/>
            <person name="Gautier V."/>
            <person name="Ament-Velasquez S.L."/>
            <person name="Kruys A."/>
            <person name="Hutchinson M.I."/>
            <person name="Powell A.J."/>
            <person name="Barry K."/>
            <person name="Miller A.N."/>
            <person name="Grigoriev I.V."/>
            <person name="Debuchy R."/>
            <person name="Gladieux P."/>
            <person name="Thoren M.H."/>
            <person name="Johannesson H."/>
        </authorList>
    </citation>
    <scope>NUCLEOTIDE SEQUENCE</scope>
    <source>
        <strain evidence="1">SMH4131-1</strain>
    </source>
</reference>
<dbReference type="PANTHER" id="PTHR46411:SF3">
    <property type="entry name" value="AAA+ ATPASE DOMAIN-CONTAINING PROTEIN"/>
    <property type="match status" value="1"/>
</dbReference>
<dbReference type="EMBL" id="JAUEPO010000005">
    <property type="protein sequence ID" value="KAK3320597.1"/>
    <property type="molecule type" value="Genomic_DNA"/>
</dbReference>
<comment type="caution">
    <text evidence="1">The sequence shown here is derived from an EMBL/GenBank/DDBJ whole genome shotgun (WGS) entry which is preliminary data.</text>
</comment>
<dbReference type="SUPFAM" id="SSF52540">
    <property type="entry name" value="P-loop containing nucleoside triphosphate hydrolases"/>
    <property type="match status" value="1"/>
</dbReference>
<dbReference type="Proteomes" id="UP001286456">
    <property type="component" value="Unassembled WGS sequence"/>
</dbReference>
<protein>
    <recommendedName>
        <fullName evidence="3">ATPase AAA-type core domain-containing protein</fullName>
    </recommendedName>
</protein>
<evidence type="ECO:0000313" key="1">
    <source>
        <dbReference type="EMBL" id="KAK3320597.1"/>
    </source>
</evidence>
<proteinExistence type="predicted"/>
<organism evidence="1 2">
    <name type="scientific">Cercophora scortea</name>
    <dbReference type="NCBI Taxonomy" id="314031"/>
    <lineage>
        <taxon>Eukaryota</taxon>
        <taxon>Fungi</taxon>
        <taxon>Dikarya</taxon>
        <taxon>Ascomycota</taxon>
        <taxon>Pezizomycotina</taxon>
        <taxon>Sordariomycetes</taxon>
        <taxon>Sordariomycetidae</taxon>
        <taxon>Sordariales</taxon>
        <taxon>Lasiosphaeriaceae</taxon>
        <taxon>Cercophora</taxon>
    </lineage>
</organism>
<dbReference type="Gene3D" id="3.40.50.300">
    <property type="entry name" value="P-loop containing nucleotide triphosphate hydrolases"/>
    <property type="match status" value="1"/>
</dbReference>
<dbReference type="AlphaFoldDB" id="A0AAE0M613"/>
<dbReference type="PANTHER" id="PTHR46411">
    <property type="entry name" value="FAMILY ATPASE, PUTATIVE-RELATED"/>
    <property type="match status" value="1"/>
</dbReference>
<dbReference type="InterPro" id="IPR027417">
    <property type="entry name" value="P-loop_NTPase"/>
</dbReference>
<name>A0AAE0M613_9PEZI</name>
<keyword evidence="2" id="KW-1185">Reference proteome</keyword>